<dbReference type="EMBL" id="BMAT01001480">
    <property type="protein sequence ID" value="GFR86441.1"/>
    <property type="molecule type" value="Genomic_DNA"/>
</dbReference>
<feature type="compositionally biased region" description="Polar residues" evidence="1">
    <location>
        <begin position="63"/>
        <end position="72"/>
    </location>
</feature>
<feature type="compositionally biased region" description="Polar residues" evidence="1">
    <location>
        <begin position="135"/>
        <end position="147"/>
    </location>
</feature>
<comment type="caution">
    <text evidence="2">The sequence shown here is derived from an EMBL/GenBank/DDBJ whole genome shotgun (WGS) entry which is preliminary data.</text>
</comment>
<evidence type="ECO:0000313" key="2">
    <source>
        <dbReference type="EMBL" id="GFR86441.1"/>
    </source>
</evidence>
<feature type="region of interest" description="Disordered" evidence="1">
    <location>
        <begin position="26"/>
        <end position="123"/>
    </location>
</feature>
<evidence type="ECO:0000256" key="1">
    <source>
        <dbReference type="SAM" id="MobiDB-lite"/>
    </source>
</evidence>
<accession>A0AAV4GMD0</accession>
<proteinExistence type="predicted"/>
<name>A0AAV4GMD0_9GAST</name>
<sequence>MAKPQLMMGDIAIRRILSQVTKALSCSRPPLTAPSSCPFRQHTASQAAPASSVAVPSPDIMSSPETNSSTPTAMHDLSHGPSRGTGSGLGADTLSNISPAPTVLSPQHTSHSPSSFTSKDSGTISGATTNFYTSAASPTSVTENSCPASERQPTCPHASAARPKQQGEAASSESSFSSPRPRPESPSTKPRGSVQQIRPFTDLPCPPGWPIIGSFLDYFKEENRGQMHELMRQHAPGQNKQTRHPIRILEKLSNLLIILRVHSSLSPTLCFATPVHEGGKSLFRVQDGDTGMH</sequence>
<keyword evidence="3" id="KW-1185">Reference proteome</keyword>
<gene>
    <name evidence="2" type="ORF">ElyMa_000720400</name>
</gene>
<reference evidence="2 3" key="1">
    <citation type="journal article" date="2021" name="Elife">
        <title>Chloroplast acquisition without the gene transfer in kleptoplastic sea slugs, Plakobranchus ocellatus.</title>
        <authorList>
            <person name="Maeda T."/>
            <person name="Takahashi S."/>
            <person name="Yoshida T."/>
            <person name="Shimamura S."/>
            <person name="Takaki Y."/>
            <person name="Nagai Y."/>
            <person name="Toyoda A."/>
            <person name="Suzuki Y."/>
            <person name="Arimoto A."/>
            <person name="Ishii H."/>
            <person name="Satoh N."/>
            <person name="Nishiyama T."/>
            <person name="Hasebe M."/>
            <person name="Maruyama T."/>
            <person name="Minagawa J."/>
            <person name="Obokata J."/>
            <person name="Shigenobu S."/>
        </authorList>
    </citation>
    <scope>NUCLEOTIDE SEQUENCE [LARGE SCALE GENOMIC DNA]</scope>
</reference>
<evidence type="ECO:0000313" key="3">
    <source>
        <dbReference type="Proteomes" id="UP000762676"/>
    </source>
</evidence>
<dbReference type="Proteomes" id="UP000762676">
    <property type="component" value="Unassembled WGS sequence"/>
</dbReference>
<feature type="compositionally biased region" description="Polar residues" evidence="1">
    <location>
        <begin position="188"/>
        <end position="198"/>
    </location>
</feature>
<feature type="region of interest" description="Disordered" evidence="1">
    <location>
        <begin position="135"/>
        <end position="201"/>
    </location>
</feature>
<dbReference type="AlphaFoldDB" id="A0AAV4GMD0"/>
<feature type="compositionally biased region" description="Low complexity" evidence="1">
    <location>
        <begin position="44"/>
        <end position="58"/>
    </location>
</feature>
<protein>
    <submittedName>
        <fullName evidence="2">Uncharacterized protein</fullName>
    </submittedName>
</protein>
<feature type="compositionally biased region" description="Polar residues" evidence="1">
    <location>
        <begin position="93"/>
        <end position="123"/>
    </location>
</feature>
<organism evidence="2 3">
    <name type="scientific">Elysia marginata</name>
    <dbReference type="NCBI Taxonomy" id="1093978"/>
    <lineage>
        <taxon>Eukaryota</taxon>
        <taxon>Metazoa</taxon>
        <taxon>Spiralia</taxon>
        <taxon>Lophotrochozoa</taxon>
        <taxon>Mollusca</taxon>
        <taxon>Gastropoda</taxon>
        <taxon>Heterobranchia</taxon>
        <taxon>Euthyneura</taxon>
        <taxon>Panpulmonata</taxon>
        <taxon>Sacoglossa</taxon>
        <taxon>Placobranchoidea</taxon>
        <taxon>Plakobranchidae</taxon>
        <taxon>Elysia</taxon>
    </lineage>
</organism>